<keyword evidence="2 5" id="KW-0238">DNA-binding</keyword>
<dbReference type="GO" id="GO:0045895">
    <property type="term" value="P:positive regulation of mating-type specific transcription, DNA-templated"/>
    <property type="evidence" value="ECO:0007669"/>
    <property type="project" value="InterPro"/>
</dbReference>
<organism evidence="7">
    <name type="scientific">Phymatotrichopsis omnivora</name>
    <dbReference type="NCBI Taxonomy" id="231936"/>
    <lineage>
        <taxon>Eukaryota</taxon>
        <taxon>Fungi</taxon>
        <taxon>Dikarya</taxon>
        <taxon>Ascomycota</taxon>
        <taxon>Pezizomycotina</taxon>
        <taxon>Pezizomycetes</taxon>
        <taxon>Pezizales</taxon>
        <taxon>Rhizinaceae</taxon>
        <taxon>Phymatotrichopsis</taxon>
    </lineage>
</organism>
<evidence type="ECO:0000256" key="5">
    <source>
        <dbReference type="RuleBase" id="RU003516"/>
    </source>
</evidence>
<keyword evidence="3 5" id="KW-0804">Transcription</keyword>
<dbReference type="GO" id="GO:0008301">
    <property type="term" value="F:DNA binding, bending"/>
    <property type="evidence" value="ECO:0007669"/>
    <property type="project" value="InterPro"/>
</dbReference>
<comment type="similarity">
    <text evidence="5">Belongs to the MATALPHA1 family.</text>
</comment>
<protein>
    <submittedName>
        <fullName evidence="7">Putative mating type 1-1-1 protein</fullName>
    </submittedName>
</protein>
<evidence type="ECO:0000259" key="6">
    <source>
        <dbReference type="PROSITE" id="PS51325"/>
    </source>
</evidence>
<dbReference type="GO" id="GO:0005634">
    <property type="term" value="C:nucleus"/>
    <property type="evidence" value="ECO:0007669"/>
    <property type="project" value="UniProtKB-SubCell"/>
</dbReference>
<name>A0A8B0M710_9PEZI</name>
<sequence length="315" mass="35125">MTCRPVCLTQVVKENPPPGFTSLAGATLALGLWLMVDHNYVCMEDYDGKIWVTHRDNPFGMFLPPGGRQIFLAVGDYVEYHSWFRAAFTEVRAIGREPLTASIPYQLAVRNWYAGCADGLNSDLAADTGPQVPLRAVNGYVAFRTWFNDDIKSGDYRLTQGEISSLCSELWAAESAKEIWSKTAKLYTAARDQGTVHHLPDFVRLEFGKHGVELNGAKLAESIGRNLETFKRQAKKDKKCKTDVSALRLNGQRSERNGDIAGCESTLPIGDDYDENFFQGDAITTPGRIEKFDRAVAGDVNQTLDEIQNYNQQEL</sequence>
<dbReference type="InterPro" id="IPR006856">
    <property type="entry name" value="MATalpha_HMGbox"/>
</dbReference>
<proteinExistence type="inferred from homology"/>
<gene>
    <name evidence="7" type="primary">MAT1-1-1</name>
</gene>
<keyword evidence="4 5" id="KW-0539">Nucleus</keyword>
<evidence type="ECO:0000313" key="7">
    <source>
        <dbReference type="EMBL" id="QTW20733.1"/>
    </source>
</evidence>
<evidence type="ECO:0000256" key="2">
    <source>
        <dbReference type="ARBA" id="ARBA00023125"/>
    </source>
</evidence>
<dbReference type="EMBL" id="MW357819">
    <property type="protein sequence ID" value="QTW20733.1"/>
    <property type="molecule type" value="Genomic_DNA"/>
</dbReference>
<evidence type="ECO:0000256" key="4">
    <source>
        <dbReference type="ARBA" id="ARBA00023242"/>
    </source>
</evidence>
<dbReference type="SUPFAM" id="SSF47095">
    <property type="entry name" value="HMG-box"/>
    <property type="match status" value="1"/>
</dbReference>
<evidence type="ECO:0000256" key="3">
    <source>
        <dbReference type="ARBA" id="ARBA00023163"/>
    </source>
</evidence>
<dbReference type="PROSITE" id="PS51325">
    <property type="entry name" value="ALPHA_BOX"/>
    <property type="match status" value="1"/>
</dbReference>
<comment type="subcellular location">
    <subcellularLocation>
        <location evidence="5">Nucleus</location>
    </subcellularLocation>
</comment>
<evidence type="ECO:0000256" key="1">
    <source>
        <dbReference type="ARBA" id="ARBA00023015"/>
    </source>
</evidence>
<keyword evidence="1 5" id="KW-0805">Transcription regulation</keyword>
<dbReference type="InterPro" id="IPR036910">
    <property type="entry name" value="HMG_box_dom_sf"/>
</dbReference>
<accession>A0A8B0M710</accession>
<reference evidence="7" key="1">
    <citation type="journal article" date="2021" name="Phytopathology">
        <title>The first genomic resources for Phymatotrichopsis omnivora, a soil-borne pezizomycete pathogen with a broad host range.</title>
        <authorList>
            <person name="Mattupalli C."/>
            <person name="Shiller J."/>
            <person name="Kankanala P."/>
            <person name="Krom N.D."/>
            <person name="Marek S."/>
            <person name="Mysore K.S."/>
            <person name="Young C."/>
        </authorList>
    </citation>
    <scope>NUCLEOTIDE SEQUENCE</scope>
    <source>
        <strain evidence="7">NFPo30</strain>
    </source>
</reference>
<dbReference type="Pfam" id="PF04769">
    <property type="entry name" value="MATalpha_HMGbox"/>
    <property type="match status" value="1"/>
</dbReference>
<dbReference type="AlphaFoldDB" id="A0A8B0M710"/>
<feature type="domain" description="Alpha box" evidence="6">
    <location>
        <begin position="132"/>
        <end position="191"/>
    </location>
</feature>